<keyword evidence="11" id="KW-0869">Chloride channel</keyword>
<evidence type="ECO:0000256" key="14">
    <source>
        <dbReference type="PROSITE-ProRule" id="PRU00302"/>
    </source>
</evidence>
<dbReference type="GO" id="GO:0045202">
    <property type="term" value="C:synapse"/>
    <property type="evidence" value="ECO:0000318"/>
    <property type="project" value="GO_Central"/>
</dbReference>
<dbReference type="Gene3D" id="2.10.70.10">
    <property type="entry name" value="Complement Module, domain 1"/>
    <property type="match status" value="2"/>
</dbReference>
<keyword evidence="10" id="KW-1015">Disulfide bond</keyword>
<evidence type="ECO:0000256" key="15">
    <source>
        <dbReference type="SAM" id="MobiDB-lite"/>
    </source>
</evidence>
<evidence type="ECO:0000256" key="12">
    <source>
        <dbReference type="ARBA" id="ARBA00023214"/>
    </source>
</evidence>
<keyword evidence="6" id="KW-0732">Signal</keyword>
<dbReference type="KEGG" id="bfo:118413577"/>
<gene>
    <name evidence="19" type="primary">LOC118413577</name>
</gene>
<dbReference type="Pfam" id="PF00084">
    <property type="entry name" value="Sushi"/>
    <property type="match status" value="2"/>
</dbReference>
<dbReference type="PRINTS" id="PR00253">
    <property type="entry name" value="GABAARECEPTR"/>
</dbReference>
<evidence type="ECO:0000256" key="6">
    <source>
        <dbReference type="ARBA" id="ARBA00022729"/>
    </source>
</evidence>
<feature type="transmembrane region" description="Helical" evidence="16">
    <location>
        <begin position="472"/>
        <end position="492"/>
    </location>
</feature>
<dbReference type="RefSeq" id="XP_035672997.1">
    <property type="nucleotide sequence ID" value="XM_035817104.1"/>
</dbReference>
<evidence type="ECO:0000256" key="11">
    <source>
        <dbReference type="ARBA" id="ARBA00023173"/>
    </source>
</evidence>
<keyword evidence="5 16" id="KW-0812">Transmembrane</keyword>
<keyword evidence="4" id="KW-1003">Cell membrane</keyword>
<evidence type="ECO:0000256" key="10">
    <source>
        <dbReference type="ARBA" id="ARBA00023157"/>
    </source>
</evidence>
<dbReference type="InterPro" id="IPR006028">
    <property type="entry name" value="GABAA/Glycine_rcpt"/>
</dbReference>
<evidence type="ECO:0000256" key="1">
    <source>
        <dbReference type="ARBA" id="ARBA00004141"/>
    </source>
</evidence>
<dbReference type="GO" id="GO:0098794">
    <property type="term" value="C:postsynapse"/>
    <property type="evidence" value="ECO:0007669"/>
    <property type="project" value="GOC"/>
</dbReference>
<dbReference type="InterPro" id="IPR035976">
    <property type="entry name" value="Sushi/SCR/CCP_sf"/>
</dbReference>
<sequence>MAIDCPSLPQVPFASSYSCNNSPYVAGTQCQYFCDTGYEVVSGDAFKTCEIGPYWSGEDPVCQGCPEPPVVANASWSGCTAPYALTTECTYTCDDGFIVNGGDAVRTCAAGLVWAGVDVICLIDGNWGEWSSFSACSSGCGFGQQGRTRTCTNPAPAGGGADCVGPAGSSLLCFQTDQCSSQGGPLEASDGVSSDLGGLSLAESNASLVDVLRWRTGQPLPDSYKADERPLSEARWFETASRVHVLRLNSISEDHANLSVTVQYELAWFDPRLAQLTPTWMPVPPDILWSPPLQYGRTVRGATAMDEDGTTMWLNSQGMIVYKITRKFKLKCGLELARFPFDTQVCSTQLHAYNGVRIRFFPSSILERTPIRTDVLGVVSQHQLMGVELQAGYNSLLTNASGCDYFVEKCDYEGVDDECQSVQFDHCDGEECDRCKQLIGECRYNFGDCSDYPLGTSTYSTVGIKLHLRRRLWRYVFTLFFPSIVVVLSSLFQTWLPLTTSVISARVVLGSTALLVMVKQSTGVHRVLWATEAQARDIWLFGCLAIVIAALLETAIAHNVYCWEERKKKEREKEQKVFAKVRIPRPKMHNPYLLVNSPALEAESGTEEFLWSPRQPQKPIQPTTKRRRHKKSRMKSNISKTEKPRAMTKKDASEKKGEEEVALPAKADKAMPNRQRKYSQNIIITFLGPEVESGTEELLWVPLEKTKPKKQQTKGRPIHKKGEQIAGNVSKHDTYATKRDHITSSENAVSKNIKNASQAVPKTSVTDPASRTQVLPVFIPRKEPKFRQPEPAEPLEKPKDITARIDEIARLLLPLSFVVFCVVYWAHYMRY</sequence>
<dbReference type="PANTHER" id="PTHR18945">
    <property type="entry name" value="NEUROTRANSMITTER GATED ION CHANNEL"/>
    <property type="match status" value="1"/>
</dbReference>
<dbReference type="Pfam" id="PF02931">
    <property type="entry name" value="Neur_chan_LBD"/>
    <property type="match status" value="1"/>
</dbReference>
<dbReference type="GO" id="GO:0005254">
    <property type="term" value="F:chloride channel activity"/>
    <property type="evidence" value="ECO:0007669"/>
    <property type="project" value="UniProtKB-KW"/>
</dbReference>
<evidence type="ECO:0000256" key="5">
    <source>
        <dbReference type="ARBA" id="ARBA00022692"/>
    </source>
</evidence>
<feature type="domain" description="Sushi" evidence="17">
    <location>
        <begin position="3"/>
        <end position="64"/>
    </location>
</feature>
<keyword evidence="18" id="KW-1185">Reference proteome</keyword>
<evidence type="ECO:0000256" key="8">
    <source>
        <dbReference type="ARBA" id="ARBA00023065"/>
    </source>
</evidence>
<evidence type="ECO:0000256" key="4">
    <source>
        <dbReference type="ARBA" id="ARBA00022475"/>
    </source>
</evidence>
<dbReference type="GO" id="GO:0005886">
    <property type="term" value="C:plasma membrane"/>
    <property type="evidence" value="ECO:0000318"/>
    <property type="project" value="GO_Central"/>
</dbReference>
<comment type="caution">
    <text evidence="14">Lacks conserved residue(s) required for the propagation of feature annotation.</text>
</comment>
<keyword evidence="14" id="KW-0768">Sushi</keyword>
<dbReference type="GO" id="GO:0043005">
    <property type="term" value="C:neuron projection"/>
    <property type="evidence" value="ECO:0000318"/>
    <property type="project" value="GO_Central"/>
</dbReference>
<accession>A0A9J7KYS9</accession>
<dbReference type="InterPro" id="IPR006029">
    <property type="entry name" value="Neurotrans-gated_channel_TM"/>
</dbReference>
<keyword evidence="3" id="KW-0813">Transport</keyword>
<dbReference type="InterPro" id="IPR018000">
    <property type="entry name" value="Neurotransmitter_ion_chnl_CS"/>
</dbReference>
<dbReference type="SMART" id="SM00209">
    <property type="entry name" value="TSP1"/>
    <property type="match status" value="1"/>
</dbReference>
<proteinExistence type="predicted"/>
<evidence type="ECO:0000256" key="13">
    <source>
        <dbReference type="ARBA" id="ARBA00023303"/>
    </source>
</evidence>
<dbReference type="PROSITE" id="PS50923">
    <property type="entry name" value="SUSHI"/>
    <property type="match status" value="1"/>
</dbReference>
<dbReference type="PROSITE" id="PS50092">
    <property type="entry name" value="TSP1"/>
    <property type="match status" value="1"/>
</dbReference>
<dbReference type="InterPro" id="IPR036734">
    <property type="entry name" value="Neur_chan_lig-bd_sf"/>
</dbReference>
<dbReference type="Gene3D" id="1.20.58.390">
    <property type="entry name" value="Neurotransmitter-gated ion-channel transmembrane domain"/>
    <property type="match status" value="1"/>
</dbReference>
<dbReference type="GO" id="GO:0005892">
    <property type="term" value="C:acetylcholine-gated channel complex"/>
    <property type="evidence" value="ECO:0000318"/>
    <property type="project" value="GO_Central"/>
</dbReference>
<keyword evidence="13" id="KW-0407">Ion channel</keyword>
<feature type="compositionally biased region" description="Basic and acidic residues" evidence="15">
    <location>
        <begin position="640"/>
        <end position="659"/>
    </location>
</feature>
<evidence type="ECO:0000256" key="3">
    <source>
        <dbReference type="ARBA" id="ARBA00022448"/>
    </source>
</evidence>
<feature type="transmembrane region" description="Helical" evidence="16">
    <location>
        <begin position="498"/>
        <end position="518"/>
    </location>
</feature>
<organism evidence="18 19">
    <name type="scientific">Branchiostoma floridae</name>
    <name type="common">Florida lancelet</name>
    <name type="synonym">Amphioxus</name>
    <dbReference type="NCBI Taxonomy" id="7739"/>
    <lineage>
        <taxon>Eukaryota</taxon>
        <taxon>Metazoa</taxon>
        <taxon>Chordata</taxon>
        <taxon>Cephalochordata</taxon>
        <taxon>Leptocardii</taxon>
        <taxon>Amphioxiformes</taxon>
        <taxon>Branchiostomatidae</taxon>
        <taxon>Branchiostoma</taxon>
    </lineage>
</organism>
<dbReference type="InterPro" id="IPR038050">
    <property type="entry name" value="Neuro_actylchol_rec"/>
</dbReference>
<keyword evidence="7 16" id="KW-1133">Transmembrane helix</keyword>
<dbReference type="InterPro" id="IPR036719">
    <property type="entry name" value="Neuro-gated_channel_TM_sf"/>
</dbReference>
<dbReference type="SUPFAM" id="SSF82895">
    <property type="entry name" value="TSP-1 type 1 repeat"/>
    <property type="match status" value="1"/>
</dbReference>
<dbReference type="PROSITE" id="PS00236">
    <property type="entry name" value="NEUROTR_ION_CHANNEL"/>
    <property type="match status" value="1"/>
</dbReference>
<reference evidence="19" key="2">
    <citation type="submission" date="2025-08" db="UniProtKB">
        <authorList>
            <consortium name="RefSeq"/>
        </authorList>
    </citation>
    <scope>IDENTIFICATION</scope>
    <source>
        <strain evidence="19">S238N-H82</strain>
        <tissue evidence="19">Testes</tissue>
    </source>
</reference>
<reference evidence="18" key="1">
    <citation type="journal article" date="2020" name="Nat. Ecol. Evol.">
        <title>Deeply conserved synteny resolves early events in vertebrate evolution.</title>
        <authorList>
            <person name="Simakov O."/>
            <person name="Marletaz F."/>
            <person name="Yue J.X."/>
            <person name="O'Connell B."/>
            <person name="Jenkins J."/>
            <person name="Brandt A."/>
            <person name="Calef R."/>
            <person name="Tung C.H."/>
            <person name="Huang T.K."/>
            <person name="Schmutz J."/>
            <person name="Satoh N."/>
            <person name="Yu J.K."/>
            <person name="Putnam N.H."/>
            <person name="Green R.E."/>
            <person name="Rokhsar D.S."/>
        </authorList>
    </citation>
    <scope>NUCLEOTIDE SEQUENCE [LARGE SCALE GENOMIC DNA]</scope>
    <source>
        <strain evidence="18">S238N-H82</strain>
    </source>
</reference>
<dbReference type="AlphaFoldDB" id="A0A9J7KYS9"/>
<dbReference type="SUPFAM" id="SSF57535">
    <property type="entry name" value="Complement control module/SCR domain"/>
    <property type="match status" value="2"/>
</dbReference>
<evidence type="ECO:0000259" key="17">
    <source>
        <dbReference type="PROSITE" id="PS50923"/>
    </source>
</evidence>
<dbReference type="InterPro" id="IPR006201">
    <property type="entry name" value="Neur_channel"/>
</dbReference>
<feature type="region of interest" description="Disordered" evidence="15">
    <location>
        <begin position="606"/>
        <end position="662"/>
    </location>
</feature>
<dbReference type="InterPro" id="IPR000884">
    <property type="entry name" value="TSP1_rpt"/>
</dbReference>
<feature type="transmembrane region" description="Helical" evidence="16">
    <location>
        <begin position="808"/>
        <end position="826"/>
    </location>
</feature>
<dbReference type="SMART" id="SM00032">
    <property type="entry name" value="CCP"/>
    <property type="match status" value="2"/>
</dbReference>
<evidence type="ECO:0000313" key="19">
    <source>
        <dbReference type="RefSeq" id="XP_035672997.1"/>
    </source>
</evidence>
<dbReference type="Gene3D" id="2.70.170.10">
    <property type="entry name" value="Neurotransmitter-gated ion-channel ligand-binding domain"/>
    <property type="match status" value="1"/>
</dbReference>
<evidence type="ECO:0000256" key="2">
    <source>
        <dbReference type="ARBA" id="ARBA00004236"/>
    </source>
</evidence>
<dbReference type="InterPro" id="IPR006202">
    <property type="entry name" value="Neur_chan_lig-bd"/>
</dbReference>
<feature type="compositionally biased region" description="Polar residues" evidence="15">
    <location>
        <begin position="614"/>
        <end position="623"/>
    </location>
</feature>
<dbReference type="Pfam" id="PF00090">
    <property type="entry name" value="TSP_1"/>
    <property type="match status" value="1"/>
</dbReference>
<dbReference type="GO" id="GO:1904315">
    <property type="term" value="F:transmitter-gated monoatomic ion channel activity involved in regulation of postsynaptic membrane potential"/>
    <property type="evidence" value="ECO:0000318"/>
    <property type="project" value="GO_Central"/>
</dbReference>
<dbReference type="InterPro" id="IPR036383">
    <property type="entry name" value="TSP1_rpt_sf"/>
</dbReference>
<dbReference type="Proteomes" id="UP000001554">
    <property type="component" value="Chromosome 4"/>
</dbReference>
<name>A0A9J7KYS9_BRAFL</name>
<dbReference type="CDD" id="cd00033">
    <property type="entry name" value="CCP"/>
    <property type="match status" value="2"/>
</dbReference>
<dbReference type="GO" id="GO:0042391">
    <property type="term" value="P:regulation of membrane potential"/>
    <property type="evidence" value="ECO:0000318"/>
    <property type="project" value="GO_Central"/>
</dbReference>
<protein>
    <submittedName>
        <fullName evidence="19">Uncharacterized protein LOC118413577</fullName>
    </submittedName>
</protein>
<evidence type="ECO:0000313" key="18">
    <source>
        <dbReference type="Proteomes" id="UP000001554"/>
    </source>
</evidence>
<dbReference type="Gene3D" id="2.20.100.10">
    <property type="entry name" value="Thrombospondin type-1 (TSP1) repeat"/>
    <property type="match status" value="1"/>
</dbReference>
<dbReference type="GO" id="GO:0034220">
    <property type="term" value="P:monoatomic ion transmembrane transport"/>
    <property type="evidence" value="ECO:0000318"/>
    <property type="project" value="GO_Central"/>
</dbReference>
<dbReference type="GO" id="GO:0007268">
    <property type="term" value="P:chemical synaptic transmission"/>
    <property type="evidence" value="ECO:0000318"/>
    <property type="project" value="GO_Central"/>
</dbReference>
<dbReference type="OrthoDB" id="7487745at2759"/>
<dbReference type="FunFam" id="2.20.100.10:FF:000001">
    <property type="entry name" value="semaphorin-5A isoform X1"/>
    <property type="match status" value="1"/>
</dbReference>
<dbReference type="GeneID" id="118413577"/>
<evidence type="ECO:0000256" key="16">
    <source>
        <dbReference type="SAM" id="Phobius"/>
    </source>
</evidence>
<keyword evidence="8" id="KW-0406">Ion transport</keyword>
<dbReference type="SUPFAM" id="SSF90112">
    <property type="entry name" value="Neurotransmitter-gated ion-channel transmembrane pore"/>
    <property type="match status" value="1"/>
</dbReference>
<dbReference type="SUPFAM" id="SSF63712">
    <property type="entry name" value="Nicotinic receptor ligand binding domain-like"/>
    <property type="match status" value="1"/>
</dbReference>
<keyword evidence="9 16" id="KW-0472">Membrane</keyword>
<dbReference type="GO" id="GO:0005231">
    <property type="term" value="F:excitatory extracellular ligand-gated monoatomic ion channel activity"/>
    <property type="evidence" value="ECO:0000318"/>
    <property type="project" value="GO_Central"/>
</dbReference>
<dbReference type="GO" id="GO:0004888">
    <property type="term" value="F:transmembrane signaling receptor activity"/>
    <property type="evidence" value="ECO:0007669"/>
    <property type="project" value="InterPro"/>
</dbReference>
<evidence type="ECO:0000256" key="9">
    <source>
        <dbReference type="ARBA" id="ARBA00023136"/>
    </source>
</evidence>
<comment type="subcellular location">
    <subcellularLocation>
        <location evidence="2">Cell membrane</location>
    </subcellularLocation>
    <subcellularLocation>
        <location evidence="1">Membrane</location>
        <topology evidence="1">Multi-pass membrane protein</topology>
    </subcellularLocation>
</comment>
<feature type="compositionally biased region" description="Basic residues" evidence="15">
    <location>
        <begin position="624"/>
        <end position="634"/>
    </location>
</feature>
<keyword evidence="12" id="KW-0868">Chloride</keyword>
<dbReference type="InterPro" id="IPR000436">
    <property type="entry name" value="Sushi_SCR_CCP_dom"/>
</dbReference>
<dbReference type="OMA" id="ARDIWLF"/>
<dbReference type="GO" id="GO:0034707">
    <property type="term" value="C:chloride channel complex"/>
    <property type="evidence" value="ECO:0007669"/>
    <property type="project" value="UniProtKB-KW"/>
</dbReference>
<feature type="transmembrane region" description="Helical" evidence="16">
    <location>
        <begin position="538"/>
        <end position="561"/>
    </location>
</feature>
<evidence type="ECO:0000256" key="7">
    <source>
        <dbReference type="ARBA" id="ARBA00022989"/>
    </source>
</evidence>
<dbReference type="Pfam" id="PF02932">
    <property type="entry name" value="Neur_chan_memb"/>
    <property type="match status" value="1"/>
</dbReference>